<organism evidence="1 2">
    <name type="scientific">Candidatus Uhrbacteria bacterium CG_4_9_14_3_um_filter_41_35</name>
    <dbReference type="NCBI Taxonomy" id="1975034"/>
    <lineage>
        <taxon>Bacteria</taxon>
        <taxon>Candidatus Uhriibacteriota</taxon>
    </lineage>
</organism>
<evidence type="ECO:0000313" key="2">
    <source>
        <dbReference type="Proteomes" id="UP000231263"/>
    </source>
</evidence>
<evidence type="ECO:0000313" key="1">
    <source>
        <dbReference type="EMBL" id="PJA46313.1"/>
    </source>
</evidence>
<dbReference type="Proteomes" id="UP000231263">
    <property type="component" value="Unassembled WGS sequence"/>
</dbReference>
<sequence>MEVIVLNKKEFPLTDVLSVTTRTCLQPEQISGLLNLLRFMTDLEEIPSSGFDLVFYRCRVDLVRQFPEIKGLKDSSDDPSWLKEQIDRLGSARNVTRLPIHDRAELVAKIEEIDEPKKISLSILAFCK</sequence>
<dbReference type="EMBL" id="PFWT01000010">
    <property type="protein sequence ID" value="PJA46313.1"/>
    <property type="molecule type" value="Genomic_DNA"/>
</dbReference>
<accession>A0A2M7XEL1</accession>
<proteinExistence type="predicted"/>
<protein>
    <submittedName>
        <fullName evidence="1">Uncharacterized protein</fullName>
    </submittedName>
</protein>
<comment type="caution">
    <text evidence="1">The sequence shown here is derived from an EMBL/GenBank/DDBJ whole genome shotgun (WGS) entry which is preliminary data.</text>
</comment>
<name>A0A2M7XEL1_9BACT</name>
<reference evidence="2" key="1">
    <citation type="submission" date="2017-09" db="EMBL/GenBank/DDBJ databases">
        <title>Depth-based differentiation of microbial function through sediment-hosted aquifers and enrichment of novel symbionts in the deep terrestrial subsurface.</title>
        <authorList>
            <person name="Probst A.J."/>
            <person name="Ladd B."/>
            <person name="Jarett J.K."/>
            <person name="Geller-Mcgrath D.E."/>
            <person name="Sieber C.M.K."/>
            <person name="Emerson J.B."/>
            <person name="Anantharaman K."/>
            <person name="Thomas B.C."/>
            <person name="Malmstrom R."/>
            <person name="Stieglmeier M."/>
            <person name="Klingl A."/>
            <person name="Woyke T."/>
            <person name="Ryan C.M."/>
            <person name="Banfield J.F."/>
        </authorList>
    </citation>
    <scope>NUCLEOTIDE SEQUENCE [LARGE SCALE GENOMIC DNA]</scope>
</reference>
<gene>
    <name evidence="1" type="ORF">CO173_03055</name>
</gene>
<dbReference type="AlphaFoldDB" id="A0A2M7XEL1"/>